<dbReference type="PANTHER" id="PTHR30348">
    <property type="entry name" value="UNCHARACTERIZED PROTEIN YECE"/>
    <property type="match status" value="1"/>
</dbReference>
<gene>
    <name evidence="1" type="ORF">EV690_1874</name>
</gene>
<organism evidence="1 2">
    <name type="scientific">Celerinatantimonas diazotrophica</name>
    <dbReference type="NCBI Taxonomy" id="412034"/>
    <lineage>
        <taxon>Bacteria</taxon>
        <taxon>Pseudomonadati</taxon>
        <taxon>Pseudomonadota</taxon>
        <taxon>Gammaproteobacteria</taxon>
        <taxon>Celerinatantimonadaceae</taxon>
        <taxon>Celerinatantimonas</taxon>
    </lineage>
</organism>
<dbReference type="Gene3D" id="3.20.20.410">
    <property type="entry name" value="Protein of unknown function UPF0759"/>
    <property type="match status" value="1"/>
</dbReference>
<dbReference type="InterPro" id="IPR002763">
    <property type="entry name" value="DUF72"/>
</dbReference>
<proteinExistence type="predicted"/>
<keyword evidence="2" id="KW-1185">Reference proteome</keyword>
<dbReference type="SUPFAM" id="SSF117396">
    <property type="entry name" value="TM1631-like"/>
    <property type="match status" value="1"/>
</dbReference>
<dbReference type="Proteomes" id="UP000295565">
    <property type="component" value="Unassembled WGS sequence"/>
</dbReference>
<dbReference type="AlphaFoldDB" id="A0A4R1JL93"/>
<dbReference type="RefSeq" id="WP_224055018.1">
    <property type="nucleotide sequence ID" value="NZ_OU594967.1"/>
</dbReference>
<accession>A0A4R1JL93</accession>
<reference evidence="1 2" key="1">
    <citation type="submission" date="2019-03" db="EMBL/GenBank/DDBJ databases">
        <title>Genomic Encyclopedia of Type Strains, Phase IV (KMG-IV): sequencing the most valuable type-strain genomes for metagenomic binning, comparative biology and taxonomic classification.</title>
        <authorList>
            <person name="Goeker M."/>
        </authorList>
    </citation>
    <scope>NUCLEOTIDE SEQUENCE [LARGE SCALE GENOMIC DNA]</scope>
    <source>
        <strain evidence="1 2">DSM 18577</strain>
    </source>
</reference>
<dbReference type="InterPro" id="IPR036520">
    <property type="entry name" value="UPF0759_sf"/>
</dbReference>
<sequence length="299" mass="33981">MIEKQMTSADTGILRVGMAMWSHEQWRGSLYCGPREQWLEDYAKVFSTVEGNTTFYALPKIESVRNWSRAVGPSFRFTFKLPKSITHQAQLCHCQGLLSEFFATMAPIAEQTSVWMIQLPKQFGPQQLPNLESFLAQLPKDRTFGVEVRHPQFFTKGSAEQQLNQLLMAQKVERIMMDTRAVFAAPATTAAVVEAHAKKPHVPVHVLVAGQTPIIRFIAHPQMSANDQFFRPWLAKLSIWLSNGLNPHLFIHTPDNVLAPQFAVYLYQQLADFYQRETNIVLPSLELPESPAAQQIDIF</sequence>
<evidence type="ECO:0000313" key="1">
    <source>
        <dbReference type="EMBL" id="TCK51793.1"/>
    </source>
</evidence>
<evidence type="ECO:0000313" key="2">
    <source>
        <dbReference type="Proteomes" id="UP000295565"/>
    </source>
</evidence>
<dbReference type="Pfam" id="PF01904">
    <property type="entry name" value="DUF72"/>
    <property type="match status" value="1"/>
</dbReference>
<dbReference type="EMBL" id="SMGD01000013">
    <property type="protein sequence ID" value="TCK51793.1"/>
    <property type="molecule type" value="Genomic_DNA"/>
</dbReference>
<comment type="caution">
    <text evidence="1">The sequence shown here is derived from an EMBL/GenBank/DDBJ whole genome shotgun (WGS) entry which is preliminary data.</text>
</comment>
<dbReference type="PANTHER" id="PTHR30348:SF9">
    <property type="entry name" value="UPF0759 PROTEIN YECE"/>
    <property type="match status" value="1"/>
</dbReference>
<name>A0A4R1JL93_9GAMM</name>
<protein>
    <submittedName>
        <fullName evidence="1">Uncharacterized protein YecE (DUF72 family)</fullName>
    </submittedName>
</protein>